<dbReference type="EMBL" id="JANBVB010000225">
    <property type="protein sequence ID" value="KAJ2896121.1"/>
    <property type="molecule type" value="Genomic_DNA"/>
</dbReference>
<proteinExistence type="predicted"/>
<keyword evidence="2" id="KW-1185">Reference proteome</keyword>
<gene>
    <name evidence="1" type="primary">RIX7</name>
    <name evidence="1" type="ORF">IWW38_002112</name>
</gene>
<accession>A0ACC1M5A9</accession>
<evidence type="ECO:0000313" key="2">
    <source>
        <dbReference type="Proteomes" id="UP001139981"/>
    </source>
</evidence>
<evidence type="ECO:0000313" key="1">
    <source>
        <dbReference type="EMBL" id="KAJ2896121.1"/>
    </source>
</evidence>
<reference evidence="1" key="1">
    <citation type="submission" date="2022-07" db="EMBL/GenBank/DDBJ databases">
        <title>Phylogenomic reconstructions and comparative analyses of Kickxellomycotina fungi.</title>
        <authorList>
            <person name="Reynolds N.K."/>
            <person name="Stajich J.E."/>
            <person name="Barry K."/>
            <person name="Grigoriev I.V."/>
            <person name="Crous P."/>
            <person name="Smith M.E."/>
        </authorList>
    </citation>
    <scope>NUCLEOTIDE SEQUENCE</scope>
    <source>
        <strain evidence="1">CBS 190363</strain>
    </source>
</reference>
<dbReference type="Proteomes" id="UP001139981">
    <property type="component" value="Unassembled WGS sequence"/>
</dbReference>
<comment type="caution">
    <text evidence="1">The sequence shown here is derived from an EMBL/GenBank/DDBJ whole genome shotgun (WGS) entry which is preliminary data.</text>
</comment>
<name>A0ACC1M5A9_9FUNG</name>
<organism evidence="1 2">
    <name type="scientific">Coemansia aciculifera</name>
    <dbReference type="NCBI Taxonomy" id="417176"/>
    <lineage>
        <taxon>Eukaryota</taxon>
        <taxon>Fungi</taxon>
        <taxon>Fungi incertae sedis</taxon>
        <taxon>Zoopagomycota</taxon>
        <taxon>Kickxellomycotina</taxon>
        <taxon>Kickxellomycetes</taxon>
        <taxon>Kickxellales</taxon>
        <taxon>Kickxellaceae</taxon>
        <taxon>Coemansia</taxon>
    </lineage>
</organism>
<sequence>MVASNKKPRVSSLSCELDQTINRLLRDYATRQQSDNCGGAVEFPGTAVLVEHVRREKISLQRKSVLQLEKSIERVLPVLTQQLERESLASMSTPLPSSGVDYVRSSDEEPDFDGSMRFDGLEGMPTMEVKDNNAMNGSLMRLWATRNEKTVDTNRASSPLAPKRPGGGMATPVRVSGTATPAALDREGHSIPIPASDKRRTLDSLEPKPEDAGKDKDSKRKRRPKGSADHARHAPPETRLSSLGGVDSCIEEVLELIVMPLKHPEIYLHLGVQPPRGVLLHGPPGCGKTMLANAIAGEVGVPFLQISAPSIVSGMSGESEKKLREVFEEARDLAPCIIFIDEIDAITPKRENAQREMERRIVAQMLTCIDDLSWEKTDNKPVMLIGATNRPDSLDPALRRAGRFDREIAMPVPDETAREQILGVMCEKLHLSGDFDIKELAKRTPGYVGADLTALTTAAGMIAVKRIFHSLQTMAMGGHALSVKLIDKLAQSAVSNDQPIDSMCVDGDPVTDSGSASLAMSTPARWDAISATDKLRTIADFLKCHPDPLMPEELASLAITNADFLEGLTKVQPSAKREGFATVPGVTWDDIGALTKVREELRMAVVEPIRNPEMFAQVGITAPAGVLLWGPPGNGKTLLAKAIANESHTNFISVKGGELMSKYVGDSERAVRQVFSRARASSPCVIFFDELDALCSRRSGDQSEASSRVVNTLLTEIDGMESRKSVYVIAATNRPDIIDPAMLRPGRLDKLLFVELPTPGERADILRTLSKRTPLADDVCLESIATHERCNRFSGADLAGLIREASVAALRSVFFDKPQSTGEAADILPMKPGIVVTMKNFNDALLRTTPSVSAEDMRQYESMRKKYGN</sequence>
<protein>
    <submittedName>
        <fullName evidence="1">Ribosome biogenesis ATPase rix7</fullName>
    </submittedName>
</protein>